<accession>A0A8X8XY89</accession>
<dbReference type="GO" id="GO:0005634">
    <property type="term" value="C:nucleus"/>
    <property type="evidence" value="ECO:0007669"/>
    <property type="project" value="UniProtKB-SubCell"/>
</dbReference>
<evidence type="ECO:0000259" key="4">
    <source>
        <dbReference type="Pfam" id="PF26575"/>
    </source>
</evidence>
<evidence type="ECO:0000256" key="2">
    <source>
        <dbReference type="ARBA" id="ARBA00023125"/>
    </source>
</evidence>
<reference evidence="5" key="2">
    <citation type="submission" date="2020-08" db="EMBL/GenBank/DDBJ databases">
        <title>Plant Genome Project.</title>
        <authorList>
            <person name="Zhang R.-G."/>
        </authorList>
    </citation>
    <scope>NUCLEOTIDE SEQUENCE</scope>
    <source>
        <strain evidence="5">Huo1</strain>
        <tissue evidence="5">Leaf</tissue>
    </source>
</reference>
<dbReference type="Pfam" id="PF26575">
    <property type="entry name" value="HHO5_N"/>
    <property type="match status" value="1"/>
</dbReference>
<dbReference type="GO" id="GO:0003700">
    <property type="term" value="F:DNA-binding transcription factor activity"/>
    <property type="evidence" value="ECO:0007669"/>
    <property type="project" value="InterPro"/>
</dbReference>
<keyword evidence="2" id="KW-0238">DNA-binding</keyword>
<name>A0A8X8XY89_SALSN</name>
<organism evidence="5">
    <name type="scientific">Salvia splendens</name>
    <name type="common">Scarlet sage</name>
    <dbReference type="NCBI Taxonomy" id="180675"/>
    <lineage>
        <taxon>Eukaryota</taxon>
        <taxon>Viridiplantae</taxon>
        <taxon>Streptophyta</taxon>
        <taxon>Embryophyta</taxon>
        <taxon>Tracheophyta</taxon>
        <taxon>Spermatophyta</taxon>
        <taxon>Magnoliopsida</taxon>
        <taxon>eudicotyledons</taxon>
        <taxon>Gunneridae</taxon>
        <taxon>Pentapetalae</taxon>
        <taxon>asterids</taxon>
        <taxon>lamiids</taxon>
        <taxon>Lamiales</taxon>
        <taxon>Lamiaceae</taxon>
        <taxon>Nepetoideae</taxon>
        <taxon>Mentheae</taxon>
        <taxon>Salviinae</taxon>
        <taxon>Salvia</taxon>
        <taxon>Salvia subgen. Calosphace</taxon>
        <taxon>core Calosphace</taxon>
    </lineage>
</organism>
<dbReference type="AlphaFoldDB" id="A0A8X8XY89"/>
<dbReference type="GO" id="GO:0003677">
    <property type="term" value="F:DNA binding"/>
    <property type="evidence" value="ECO:0007669"/>
    <property type="project" value="UniProtKB-KW"/>
</dbReference>
<comment type="caution">
    <text evidence="5">The sequence shown here is derived from an EMBL/GenBank/DDBJ whole genome shotgun (WGS) entry which is preliminary data.</text>
</comment>
<protein>
    <recommendedName>
        <fullName evidence="4">HHO5-like N-terminal domain-containing protein</fullName>
    </recommendedName>
</protein>
<proteinExistence type="predicted"/>
<evidence type="ECO:0000256" key="1">
    <source>
        <dbReference type="ARBA" id="ARBA00004123"/>
    </source>
</evidence>
<reference evidence="5" key="1">
    <citation type="submission" date="2018-01" db="EMBL/GenBank/DDBJ databases">
        <authorList>
            <person name="Mao J.F."/>
        </authorList>
    </citation>
    <scope>NUCLEOTIDE SEQUENCE</scope>
    <source>
        <strain evidence="5">Huo1</strain>
        <tissue evidence="5">Leaf</tissue>
    </source>
</reference>
<dbReference type="Proteomes" id="UP000298416">
    <property type="component" value="Unassembled WGS sequence"/>
</dbReference>
<dbReference type="EMBL" id="PNBA02000006">
    <property type="protein sequence ID" value="KAG6419671.1"/>
    <property type="molecule type" value="Genomic_DNA"/>
</dbReference>
<sequence length="201" mass="22048">MVSLINLDSRFSTKSWLPKRIGRFLADVSDKILQLDGFVNQLIDEMKKIDAFKRELPLCMLIITDSAIRSSFFSGFRNYDSSGGDALSESGKKNGFVPLLPVMKDMDELPLSLCTPGIKNSINPALPDQDQAHLLGSNGDACRLIFVNALQHLGGPQEVSAAHEKNPPNLLVREQFGESLEHSNGSPEGPLHLSSDTLDEE</sequence>
<feature type="region of interest" description="Disordered" evidence="3">
    <location>
        <begin position="174"/>
        <end position="201"/>
    </location>
</feature>
<evidence type="ECO:0000313" key="5">
    <source>
        <dbReference type="EMBL" id="KAG6419671.1"/>
    </source>
</evidence>
<feature type="domain" description="HHO5-like N-terminal" evidence="4">
    <location>
        <begin position="13"/>
        <end position="65"/>
    </location>
</feature>
<dbReference type="InterPro" id="IPR044787">
    <property type="entry name" value="HHO5-like"/>
</dbReference>
<comment type="subcellular location">
    <subcellularLocation>
        <location evidence="1">Nucleus</location>
    </subcellularLocation>
</comment>
<gene>
    <name evidence="5" type="ORF">SASPL_116180</name>
</gene>
<evidence type="ECO:0000256" key="3">
    <source>
        <dbReference type="SAM" id="MobiDB-lite"/>
    </source>
</evidence>
<evidence type="ECO:0000313" key="6">
    <source>
        <dbReference type="Proteomes" id="UP000298416"/>
    </source>
</evidence>
<keyword evidence="6" id="KW-1185">Reference proteome</keyword>
<dbReference type="PANTHER" id="PTHR31003:SF3">
    <property type="entry name" value="HOMEODOMAIN-LIKE SUPERFAMILY PROTEIN-RELATED"/>
    <property type="match status" value="1"/>
</dbReference>
<dbReference type="InterPro" id="IPR058673">
    <property type="entry name" value="HHO5-like_N"/>
</dbReference>
<dbReference type="PANTHER" id="PTHR31003">
    <property type="entry name" value="MYB FAMILY TRANSCRIPTION FACTOR"/>
    <property type="match status" value="1"/>
</dbReference>